<dbReference type="SMART" id="SM00914">
    <property type="entry name" value="IDEAL"/>
    <property type="match status" value="1"/>
</dbReference>
<dbReference type="KEGG" id="faf:OE104_08590"/>
<dbReference type="Pfam" id="PF08858">
    <property type="entry name" value="IDEAL"/>
    <property type="match status" value="1"/>
</dbReference>
<evidence type="ECO:0000259" key="1">
    <source>
        <dbReference type="SMART" id="SM00914"/>
    </source>
</evidence>
<name>A0A9E8RU12_9BACI</name>
<dbReference type="RefSeq" id="WP_275416482.1">
    <property type="nucleotide sequence ID" value="NZ_CP106878.1"/>
</dbReference>
<sequence>MNKEHSYSKLTKAYASVQMQNKEKFVQTLYIDLLLHESLLKEKREKIKREIDSSLDGKDKERFYTLVDQLKQLEAELNA</sequence>
<evidence type="ECO:0000313" key="2">
    <source>
        <dbReference type="EMBL" id="WAA08700.1"/>
    </source>
</evidence>
<reference evidence="2" key="1">
    <citation type="submission" date="2022-09" db="EMBL/GenBank/DDBJ databases">
        <title>Complete Genomes of Fervidibacillus albus and Fervidibacillus halotolerans isolated from tidal flat sediments.</title>
        <authorList>
            <person name="Kwon K.K."/>
            <person name="Yang S.-H."/>
            <person name="Park M.J."/>
            <person name="Oh H.-M."/>
        </authorList>
    </citation>
    <scope>NUCLEOTIDE SEQUENCE</scope>
    <source>
        <strain evidence="2">MEBiC13591</strain>
    </source>
</reference>
<feature type="domain" description="IDEAL" evidence="1">
    <location>
        <begin position="34"/>
        <end position="70"/>
    </location>
</feature>
<dbReference type="AlphaFoldDB" id="A0A9E8RU12"/>
<dbReference type="Gene3D" id="4.10.810.10">
    <property type="entry name" value="Virus Scaffolding Protein, Chain A"/>
    <property type="match status" value="1"/>
</dbReference>
<accession>A0A9E8RU12</accession>
<organism evidence="2 3">
    <name type="scientific">Fervidibacillus albus</name>
    <dbReference type="NCBI Taxonomy" id="2980026"/>
    <lineage>
        <taxon>Bacteria</taxon>
        <taxon>Bacillati</taxon>
        <taxon>Bacillota</taxon>
        <taxon>Bacilli</taxon>
        <taxon>Bacillales</taxon>
        <taxon>Bacillaceae</taxon>
        <taxon>Fervidibacillus</taxon>
    </lineage>
</organism>
<dbReference type="InterPro" id="IPR014957">
    <property type="entry name" value="IDEAL_dom"/>
</dbReference>
<gene>
    <name evidence="2" type="ORF">OE104_08590</name>
</gene>
<keyword evidence="3" id="KW-1185">Reference proteome</keyword>
<dbReference type="Proteomes" id="UP001164718">
    <property type="component" value="Chromosome"/>
</dbReference>
<evidence type="ECO:0000313" key="3">
    <source>
        <dbReference type="Proteomes" id="UP001164718"/>
    </source>
</evidence>
<dbReference type="EMBL" id="CP106878">
    <property type="protein sequence ID" value="WAA08700.1"/>
    <property type="molecule type" value="Genomic_DNA"/>
</dbReference>
<protein>
    <submittedName>
        <fullName evidence="2">IDEAL domain-containing protein</fullName>
    </submittedName>
</protein>
<proteinExistence type="predicted"/>
<dbReference type="InterPro" id="IPR027393">
    <property type="entry name" value="Virus_scaffolding_prot_C"/>
</dbReference>